<name>A0A1H8K115_9BACI</name>
<accession>A0A1H8K115</accession>
<dbReference type="OrthoDB" id="2736494at2"/>
<keyword evidence="3" id="KW-1185">Reference proteome</keyword>
<proteinExistence type="predicted"/>
<dbReference type="EMBL" id="FODJ01000002">
    <property type="protein sequence ID" value="SEN86719.1"/>
    <property type="molecule type" value="Genomic_DNA"/>
</dbReference>
<dbReference type="RefSeq" id="WP_091495290.1">
    <property type="nucleotide sequence ID" value="NZ_FODJ01000002.1"/>
</dbReference>
<evidence type="ECO:0000313" key="3">
    <source>
        <dbReference type="Proteomes" id="UP000199300"/>
    </source>
</evidence>
<protein>
    <submittedName>
        <fullName evidence="2">Uncharacterized protein</fullName>
    </submittedName>
</protein>
<dbReference type="AlphaFoldDB" id="A0A1H8K115"/>
<organism evidence="2 3">
    <name type="scientific">Amphibacillus marinus</name>
    <dbReference type="NCBI Taxonomy" id="872970"/>
    <lineage>
        <taxon>Bacteria</taxon>
        <taxon>Bacillati</taxon>
        <taxon>Bacillota</taxon>
        <taxon>Bacilli</taxon>
        <taxon>Bacillales</taxon>
        <taxon>Bacillaceae</taxon>
        <taxon>Amphibacillus</taxon>
    </lineage>
</organism>
<reference evidence="2 3" key="1">
    <citation type="submission" date="2016-10" db="EMBL/GenBank/DDBJ databases">
        <authorList>
            <person name="de Groot N.N."/>
        </authorList>
    </citation>
    <scope>NUCLEOTIDE SEQUENCE [LARGE SCALE GENOMIC DNA]</scope>
    <source>
        <strain evidence="2 3">CGMCC 1.10434</strain>
    </source>
</reference>
<dbReference type="Proteomes" id="UP000199300">
    <property type="component" value="Unassembled WGS sequence"/>
</dbReference>
<evidence type="ECO:0000256" key="1">
    <source>
        <dbReference type="SAM" id="MobiDB-lite"/>
    </source>
</evidence>
<dbReference type="STRING" id="872970.SAMN04488134_102136"/>
<gene>
    <name evidence="2" type="ORF">SAMN04488134_102136</name>
</gene>
<feature type="region of interest" description="Disordered" evidence="1">
    <location>
        <begin position="1"/>
        <end position="26"/>
    </location>
</feature>
<evidence type="ECO:0000313" key="2">
    <source>
        <dbReference type="EMBL" id="SEN86719.1"/>
    </source>
</evidence>
<sequence length="98" mass="11230">MQRDDRGRFMKGNSMAGGNKGNTLPKYGNKNAVRHGLYSTFQVVTKLTTTDEYLYIYLSRSNMIKIATSHFFIDEQGRIRIHEAVATDLERLGIELEE</sequence>